<feature type="signal peptide" evidence="2">
    <location>
        <begin position="1"/>
        <end position="19"/>
    </location>
</feature>
<dbReference type="Proteomes" id="UP001162889">
    <property type="component" value="Unassembled WGS sequence"/>
</dbReference>
<dbReference type="GO" id="GO:0000224">
    <property type="term" value="F:peptide-N4-(N-acetyl-beta-glucosaminyl)asparagine amidase activity"/>
    <property type="evidence" value="ECO:0007669"/>
    <property type="project" value="TreeGrafter"/>
</dbReference>
<organism evidence="5 7">
    <name type="scientific">Duganella violaceipulchra</name>
    <dbReference type="NCBI Taxonomy" id="2849652"/>
    <lineage>
        <taxon>Bacteria</taxon>
        <taxon>Pseudomonadati</taxon>
        <taxon>Pseudomonadota</taxon>
        <taxon>Betaproteobacteria</taxon>
        <taxon>Burkholderiales</taxon>
        <taxon>Oxalobacteraceae</taxon>
        <taxon>Telluria group</taxon>
        <taxon>Duganella</taxon>
    </lineage>
</organism>
<dbReference type="PANTHER" id="PTHR12143">
    <property type="entry name" value="PEPTIDE N-GLYCANASE PNGASE -RELATED"/>
    <property type="match status" value="1"/>
</dbReference>
<evidence type="ECO:0000313" key="6">
    <source>
        <dbReference type="EMBL" id="MCP2012171.1"/>
    </source>
</evidence>
<dbReference type="InterPro" id="IPR041371">
    <property type="entry name" value="GH92_N"/>
</dbReference>
<keyword evidence="8" id="KW-1185">Reference proteome</keyword>
<dbReference type="AlphaFoldDB" id="A0AA41HHX8"/>
<dbReference type="EMBL" id="JAHTGR010000021">
    <property type="protein sequence ID" value="MBV6324844.1"/>
    <property type="molecule type" value="Genomic_DNA"/>
</dbReference>
<dbReference type="Pfam" id="PF17678">
    <property type="entry name" value="Glyco_hydro_92N"/>
    <property type="match status" value="1"/>
</dbReference>
<dbReference type="FunFam" id="1.20.1610.10:FF:000001">
    <property type="entry name" value="Putative alpha-1,2-mannosidase"/>
    <property type="match status" value="1"/>
</dbReference>
<feature type="domain" description="Glycosyl hydrolase family 92" evidence="3">
    <location>
        <begin position="262"/>
        <end position="738"/>
    </location>
</feature>
<keyword evidence="5" id="KW-0378">Hydrolase</keyword>
<evidence type="ECO:0000259" key="4">
    <source>
        <dbReference type="Pfam" id="PF17678"/>
    </source>
</evidence>
<dbReference type="Proteomes" id="UP001155901">
    <property type="component" value="Unassembled WGS sequence"/>
</dbReference>
<keyword evidence="2" id="KW-0732">Signal</keyword>
<dbReference type="FunFam" id="1.20.1050.60:FF:000001">
    <property type="entry name" value="Putative alpha-1,2-mannosidase"/>
    <property type="match status" value="1"/>
</dbReference>
<reference evidence="6" key="2">
    <citation type="submission" date="2022-03" db="EMBL/GenBank/DDBJ databases">
        <title>Genome Encyclopedia of Bacteria and Archaea VI: Functional Genomics of Type Strains.</title>
        <authorList>
            <person name="Whitman W."/>
        </authorList>
    </citation>
    <scope>NUCLEOTIDE SEQUENCE</scope>
    <source>
        <strain evidence="6">HSC-15S17</strain>
    </source>
</reference>
<sequence>MKLHTLALPLFLFALTASAAPVADPVEWINPLMGTASKPELSNGNTYPTIALPWGMNFWTPQTGKMGNGWAYTYDADKIRGFKQTHQPSPWMNDYGQFAIMPVTGKLKFTQDDRASWFSHKAEMAKPYYYSVYLADADVTTEIAPTERAAQFRFTFPKTDDAYVVVDAYDKGSYVKVIPAERKIVGYSTRYARGPLPKNFKNYFVIYFDKPFTSTRIWSGDKLVSNVMELASDHSGAVVGFKTAKGEKVGMRVASSFISEEQAELNLKRELASDSFDATAQKGKEVWNKTLSRISVEGGSDDQTRTFYSSLYRMLFFPNKLYEIDANNQIVHWSPHNGKILPGYMYAGTGFWDTFRALYPFLNLMYPSINREMQAGLANDYKESGWLPEWSSPGLADVMIGNNSASVVAEAYIKGLRGYDIDTLWQALKHGADNEGPMSAVGRAGVKYYNELGYVPYDVKINENAARTLEYAYDDFAIYQLGKALGKPQSEIGIYAQRAMNYKKLFDPETSLMRGKNKDGSFQSPFKPFKWGDAFTEGNSWHYTWSVFQDVNGLVDLMGGREKFVAKLDQVFTLPPTFDESYYGEVIHEIREMQIANMGQYAHGNQPIQHMIYLYDYAGAPWKTQYWARETMNRLYKATPDGYCGDEDNGQTSAWYVFSALGFYPVTPVVPQYVVGAPLFKKVTLRLENGKTVVINAPANSDSKRYVNALKVNGKPYSKNWLSHAGLMQGAVLDFDMSDQPNKQRATTPADAPYSLSTDR</sequence>
<dbReference type="InterPro" id="IPR050883">
    <property type="entry name" value="PNGase"/>
</dbReference>
<proteinExistence type="predicted"/>
<evidence type="ECO:0000256" key="1">
    <source>
        <dbReference type="SAM" id="MobiDB-lite"/>
    </source>
</evidence>
<dbReference type="InterPro" id="IPR012939">
    <property type="entry name" value="Glyco_hydro_92"/>
</dbReference>
<dbReference type="FunFam" id="3.30.2080.10:FF:000001">
    <property type="entry name" value="Alpha-1,2-mannosidase subfamily"/>
    <property type="match status" value="1"/>
</dbReference>
<keyword evidence="5" id="KW-0326">Glycosidase</keyword>
<dbReference type="NCBIfam" id="TIGR01180">
    <property type="entry name" value="aman2_put"/>
    <property type="match status" value="1"/>
</dbReference>
<dbReference type="GO" id="GO:0016798">
    <property type="term" value="F:hydrolase activity, acting on glycosyl bonds"/>
    <property type="evidence" value="ECO:0007669"/>
    <property type="project" value="UniProtKB-KW"/>
</dbReference>
<protein>
    <submittedName>
        <fullName evidence="6">Alpha-1,2-mannosidase</fullName>
    </submittedName>
    <submittedName>
        <fullName evidence="5">GH92 family glycosyl hydrolase</fullName>
        <ecNumber evidence="5">3.2.1.-</ecNumber>
    </submittedName>
</protein>
<reference evidence="5" key="1">
    <citation type="submission" date="2021-07" db="EMBL/GenBank/DDBJ databases">
        <title>Characterization of violacein-producing bacteria and related species.</title>
        <authorList>
            <person name="Wilson H.S."/>
            <person name="De Leon M.E."/>
        </authorList>
    </citation>
    <scope>NUCLEOTIDE SEQUENCE</scope>
    <source>
        <strain evidence="5">HSC-15S17</strain>
    </source>
</reference>
<name>A0AA41HHX8_9BURK</name>
<feature type="chain" id="PRO_5041232564" evidence="2">
    <location>
        <begin position="20"/>
        <end position="760"/>
    </location>
</feature>
<evidence type="ECO:0000259" key="3">
    <source>
        <dbReference type="Pfam" id="PF07971"/>
    </source>
</evidence>
<evidence type="ECO:0000313" key="7">
    <source>
        <dbReference type="Proteomes" id="UP001155901"/>
    </source>
</evidence>
<dbReference type="InterPro" id="IPR005887">
    <property type="entry name" value="GH92_a_mannosidase_put"/>
</dbReference>
<feature type="domain" description="Glycosyl hydrolase family 92 N-terminal" evidence="4">
    <location>
        <begin position="28"/>
        <end position="256"/>
    </location>
</feature>
<evidence type="ECO:0000256" key="2">
    <source>
        <dbReference type="SAM" id="SignalP"/>
    </source>
</evidence>
<accession>A0AA41HHX8</accession>
<dbReference type="EC" id="3.2.1.-" evidence="5"/>
<gene>
    <name evidence="5" type="ORF">KVP70_28365</name>
    <name evidence="6" type="ORF">L1274_005930</name>
</gene>
<dbReference type="GO" id="GO:0005829">
    <property type="term" value="C:cytosol"/>
    <property type="evidence" value="ECO:0007669"/>
    <property type="project" value="TreeGrafter"/>
</dbReference>
<evidence type="ECO:0000313" key="5">
    <source>
        <dbReference type="EMBL" id="MBV6324844.1"/>
    </source>
</evidence>
<dbReference type="PANTHER" id="PTHR12143:SF43">
    <property type="entry name" value="PUTATIVE-RELATED"/>
    <property type="match status" value="1"/>
</dbReference>
<evidence type="ECO:0000313" key="8">
    <source>
        <dbReference type="Proteomes" id="UP001162889"/>
    </source>
</evidence>
<dbReference type="RefSeq" id="WP_217945745.1">
    <property type="nucleotide sequence ID" value="NZ_JAHTGR010000021.1"/>
</dbReference>
<feature type="region of interest" description="Disordered" evidence="1">
    <location>
        <begin position="739"/>
        <end position="760"/>
    </location>
</feature>
<dbReference type="Pfam" id="PF07971">
    <property type="entry name" value="Glyco_hydro_92"/>
    <property type="match status" value="1"/>
</dbReference>
<comment type="caution">
    <text evidence="5">The sequence shown here is derived from an EMBL/GenBank/DDBJ whole genome shotgun (WGS) entry which is preliminary data.</text>
</comment>
<dbReference type="GO" id="GO:0006516">
    <property type="term" value="P:glycoprotein catabolic process"/>
    <property type="evidence" value="ECO:0007669"/>
    <property type="project" value="TreeGrafter"/>
</dbReference>
<dbReference type="EMBL" id="JALJZU010000015">
    <property type="protein sequence ID" value="MCP2012171.1"/>
    <property type="molecule type" value="Genomic_DNA"/>
</dbReference>